<dbReference type="EMBL" id="JBDJPC010000003">
    <property type="protein sequence ID" value="KAL1509404.1"/>
    <property type="molecule type" value="Genomic_DNA"/>
</dbReference>
<protein>
    <recommendedName>
        <fullName evidence="1">DUF8040 domain-containing protein</fullName>
    </recommendedName>
</protein>
<proteinExistence type="predicted"/>
<dbReference type="Proteomes" id="UP001566132">
    <property type="component" value="Unassembled WGS sequence"/>
</dbReference>
<gene>
    <name evidence="2" type="ORF">ABEB36_004147</name>
</gene>
<evidence type="ECO:0000313" key="2">
    <source>
        <dbReference type="EMBL" id="KAL1509404.1"/>
    </source>
</evidence>
<accession>A0ABD1F2P2</accession>
<keyword evidence="3" id="KW-1185">Reference proteome</keyword>
<sequence length="215" mass="25732">MENPVLLQGINLFWMFKIIQSANHQKLMKKIRKKRLNLMRKINDHNMFLQLYYWNLCYNVKNKIPNYIQPRNRRIWMKRRCSHFWKIISTGENGDADYIECFRMTKKSFDILCEKLYESMKNETNFVREPISVKKKIAIALYKLANCCEYRVVGNVFGVHKSTVHNCVYEFVHAINTVLCPQYIQFPSEVEVIKNSDRIQKKTNVEQVFAYIDGN</sequence>
<dbReference type="InterPro" id="IPR058353">
    <property type="entry name" value="DUF8040"/>
</dbReference>
<name>A0ABD1F2P2_HYPHA</name>
<evidence type="ECO:0000259" key="1">
    <source>
        <dbReference type="Pfam" id="PF26138"/>
    </source>
</evidence>
<dbReference type="Pfam" id="PF26138">
    <property type="entry name" value="DUF8040"/>
    <property type="match status" value="1"/>
</dbReference>
<reference evidence="2 3" key="1">
    <citation type="submission" date="2024-05" db="EMBL/GenBank/DDBJ databases">
        <title>Genetic variation in Jamaican populations of the coffee berry borer (Hypothenemus hampei).</title>
        <authorList>
            <person name="Errbii M."/>
            <person name="Myrie A."/>
        </authorList>
    </citation>
    <scope>NUCLEOTIDE SEQUENCE [LARGE SCALE GENOMIC DNA]</scope>
    <source>
        <strain evidence="2">JA-Hopewell-2020-01-JO</strain>
        <tissue evidence="2">Whole body</tissue>
    </source>
</reference>
<dbReference type="AlphaFoldDB" id="A0ABD1F2P2"/>
<organism evidence="2 3">
    <name type="scientific">Hypothenemus hampei</name>
    <name type="common">Coffee berry borer</name>
    <dbReference type="NCBI Taxonomy" id="57062"/>
    <lineage>
        <taxon>Eukaryota</taxon>
        <taxon>Metazoa</taxon>
        <taxon>Ecdysozoa</taxon>
        <taxon>Arthropoda</taxon>
        <taxon>Hexapoda</taxon>
        <taxon>Insecta</taxon>
        <taxon>Pterygota</taxon>
        <taxon>Neoptera</taxon>
        <taxon>Endopterygota</taxon>
        <taxon>Coleoptera</taxon>
        <taxon>Polyphaga</taxon>
        <taxon>Cucujiformia</taxon>
        <taxon>Curculionidae</taxon>
        <taxon>Scolytinae</taxon>
        <taxon>Hypothenemus</taxon>
    </lineage>
</organism>
<feature type="domain" description="DUF8040" evidence="1">
    <location>
        <begin position="96"/>
        <end position="175"/>
    </location>
</feature>
<comment type="caution">
    <text evidence="2">The sequence shown here is derived from an EMBL/GenBank/DDBJ whole genome shotgun (WGS) entry which is preliminary data.</text>
</comment>
<evidence type="ECO:0000313" key="3">
    <source>
        <dbReference type="Proteomes" id="UP001566132"/>
    </source>
</evidence>